<name>A0A4S2KPE3_9HYME</name>
<comment type="caution">
    <text evidence="2">The sequence shown here is derived from an EMBL/GenBank/DDBJ whole genome shotgun (WGS) entry which is preliminary data.</text>
</comment>
<accession>A0A4S2KPE3</accession>
<organism evidence="2 3">
    <name type="scientific">Temnothorax longispinosus</name>
    <dbReference type="NCBI Taxonomy" id="300112"/>
    <lineage>
        <taxon>Eukaryota</taxon>
        <taxon>Metazoa</taxon>
        <taxon>Ecdysozoa</taxon>
        <taxon>Arthropoda</taxon>
        <taxon>Hexapoda</taxon>
        <taxon>Insecta</taxon>
        <taxon>Pterygota</taxon>
        <taxon>Neoptera</taxon>
        <taxon>Endopterygota</taxon>
        <taxon>Hymenoptera</taxon>
        <taxon>Apocrita</taxon>
        <taxon>Aculeata</taxon>
        <taxon>Formicoidea</taxon>
        <taxon>Formicidae</taxon>
        <taxon>Myrmicinae</taxon>
        <taxon>Temnothorax</taxon>
    </lineage>
</organism>
<proteinExistence type="predicted"/>
<dbReference type="EMBL" id="QBLH01001727">
    <property type="protein sequence ID" value="TGZ51276.1"/>
    <property type="molecule type" value="Genomic_DNA"/>
</dbReference>
<evidence type="ECO:0000256" key="1">
    <source>
        <dbReference type="SAM" id="Phobius"/>
    </source>
</evidence>
<evidence type="ECO:0000313" key="3">
    <source>
        <dbReference type="Proteomes" id="UP000310200"/>
    </source>
</evidence>
<keyword evidence="1" id="KW-0472">Membrane</keyword>
<reference evidence="2 3" key="1">
    <citation type="journal article" date="2019" name="Philos. Trans. R. Soc. Lond., B, Biol. Sci.">
        <title>Ant behaviour and brain gene expression of defending hosts depend on the ecological success of the intruding social parasite.</title>
        <authorList>
            <person name="Kaur R."/>
            <person name="Stoldt M."/>
            <person name="Jongepier E."/>
            <person name="Feldmeyer B."/>
            <person name="Menzel F."/>
            <person name="Bornberg-Bauer E."/>
            <person name="Foitzik S."/>
        </authorList>
    </citation>
    <scope>NUCLEOTIDE SEQUENCE [LARGE SCALE GENOMIC DNA]</scope>
    <source>
        <tissue evidence="2">Whole body</tissue>
    </source>
</reference>
<protein>
    <submittedName>
        <fullName evidence="2">Uncharacterized protein</fullName>
    </submittedName>
</protein>
<keyword evidence="1" id="KW-0812">Transmembrane</keyword>
<sequence>MRHRSSEVFQARLSVFDSLSVEWNLFWDHGAVEIALHFNELLELADIAVGMNAFASFIAYVSVAFVQKILTSLNSTLPQRGQAVSVHILTGIYRSQSAFHRRYRPSRRNYRPRP</sequence>
<dbReference type="Proteomes" id="UP000310200">
    <property type="component" value="Unassembled WGS sequence"/>
</dbReference>
<evidence type="ECO:0000313" key="2">
    <source>
        <dbReference type="EMBL" id="TGZ51276.1"/>
    </source>
</evidence>
<keyword evidence="1" id="KW-1133">Transmembrane helix</keyword>
<gene>
    <name evidence="2" type="ORF">DBV15_07796</name>
</gene>
<dbReference type="AlphaFoldDB" id="A0A4S2KPE3"/>
<feature type="transmembrane region" description="Helical" evidence="1">
    <location>
        <begin position="47"/>
        <end position="66"/>
    </location>
</feature>
<keyword evidence="3" id="KW-1185">Reference proteome</keyword>